<reference evidence="1 2" key="1">
    <citation type="submission" date="2019-04" db="EMBL/GenBank/DDBJ databases">
        <title>An improved genome assembly and genetic linkage map for asparagus bean, Vigna unguiculata ssp. sesquipedialis.</title>
        <authorList>
            <person name="Xia Q."/>
            <person name="Zhang R."/>
            <person name="Dong Y."/>
        </authorList>
    </citation>
    <scope>NUCLEOTIDE SEQUENCE [LARGE SCALE GENOMIC DNA]</scope>
    <source>
        <tissue evidence="1">Leaf</tissue>
    </source>
</reference>
<keyword evidence="2" id="KW-1185">Reference proteome</keyword>
<organism evidence="1 2">
    <name type="scientific">Vigna unguiculata</name>
    <name type="common">Cowpea</name>
    <dbReference type="NCBI Taxonomy" id="3917"/>
    <lineage>
        <taxon>Eukaryota</taxon>
        <taxon>Viridiplantae</taxon>
        <taxon>Streptophyta</taxon>
        <taxon>Embryophyta</taxon>
        <taxon>Tracheophyta</taxon>
        <taxon>Spermatophyta</taxon>
        <taxon>Magnoliopsida</taxon>
        <taxon>eudicotyledons</taxon>
        <taxon>Gunneridae</taxon>
        <taxon>Pentapetalae</taxon>
        <taxon>rosids</taxon>
        <taxon>fabids</taxon>
        <taxon>Fabales</taxon>
        <taxon>Fabaceae</taxon>
        <taxon>Papilionoideae</taxon>
        <taxon>50 kb inversion clade</taxon>
        <taxon>NPAAA clade</taxon>
        <taxon>indigoferoid/millettioid clade</taxon>
        <taxon>Phaseoleae</taxon>
        <taxon>Vigna</taxon>
    </lineage>
</organism>
<name>A0A4D6LL93_VIGUN</name>
<dbReference type="EMBL" id="CP039348">
    <property type="protein sequence ID" value="QCD89542.1"/>
    <property type="molecule type" value="Genomic_DNA"/>
</dbReference>
<sequence>MGGTLEVDESHLHAFMRHCSETTSFIPGSARNFQVVLMNYKASQGHSTQQFMEDIATTTFARDFGTNVWKWATMFMKHHGLVDEGDIKNVTTMFTTKRVDRLPFVACVVKDYKPNGLGDLFITMKDQTHTAQANIHNKAVSNLECGLQIGVEFVILLKEFGVDAVANVLRPVAERTVGGSVATAIERSFGAGTGVSCLWFNHKFWLIYGGNAGVVWRCNICESACVVLDWGLYPYFVEHALKRSLFLRCRHRSSFGA</sequence>
<proteinExistence type="predicted"/>
<dbReference type="Proteomes" id="UP000501690">
    <property type="component" value="Linkage Group LG4"/>
</dbReference>
<evidence type="ECO:0000313" key="2">
    <source>
        <dbReference type="Proteomes" id="UP000501690"/>
    </source>
</evidence>
<dbReference type="AlphaFoldDB" id="A0A4D6LL93"/>
<evidence type="ECO:0000313" key="1">
    <source>
        <dbReference type="EMBL" id="QCD89542.1"/>
    </source>
</evidence>
<protein>
    <submittedName>
        <fullName evidence="1">Uncharacterized protein</fullName>
    </submittedName>
</protein>
<gene>
    <name evidence="1" type="ORF">DEO72_LG4g488</name>
</gene>
<accession>A0A4D6LL93</accession>